<protein>
    <recommendedName>
        <fullName evidence="2">peptidylprolyl isomerase</fullName>
        <ecNumber evidence="2">5.2.1.8</ecNumber>
    </recommendedName>
</protein>
<proteinExistence type="inferred from homology"/>
<evidence type="ECO:0000313" key="7">
    <source>
        <dbReference type="EMBL" id="RKQ71592.1"/>
    </source>
</evidence>
<dbReference type="PROSITE" id="PS00170">
    <property type="entry name" value="CSA_PPIASE_1"/>
    <property type="match status" value="1"/>
</dbReference>
<comment type="similarity">
    <text evidence="1">Belongs to the cyclophilin-type PPIase family.</text>
</comment>
<keyword evidence="4 7" id="KW-0413">Isomerase</keyword>
<feature type="domain" description="PPIase cyclophilin-type" evidence="6">
    <location>
        <begin position="52"/>
        <end position="265"/>
    </location>
</feature>
<dbReference type="InterPro" id="IPR020892">
    <property type="entry name" value="Cyclophilin-type_PPIase_CS"/>
</dbReference>
<dbReference type="SUPFAM" id="SSF50891">
    <property type="entry name" value="Cyclophilin-like"/>
    <property type="match status" value="1"/>
</dbReference>
<name>A0A420WL05_9PROT</name>
<dbReference type="GO" id="GO:0006457">
    <property type="term" value="P:protein folding"/>
    <property type="evidence" value="ECO:0007669"/>
    <property type="project" value="InterPro"/>
</dbReference>
<dbReference type="EMBL" id="RBII01000001">
    <property type="protein sequence ID" value="RKQ71592.1"/>
    <property type="molecule type" value="Genomic_DNA"/>
</dbReference>
<evidence type="ECO:0000256" key="2">
    <source>
        <dbReference type="ARBA" id="ARBA00013194"/>
    </source>
</evidence>
<sequence length="299" mass="32394">MMHRFLLSAVLGSTLLATGCSAQESVSDKIANVSESEVSAPAEAWRSVDPENLIIIDTAYGVIGVELYPEIAPMHVEQIKSLVRSKFYDNVKFHRVIDGFMNQTGDGTNGDGTGDSDLPDIAAEFTFRRDTSMPVTLVGVRENGAQKVDVGFYKSLPVATQPTAQAMLTADGKVAASGLHCKGVTSMARTNDPNSANSQFFLMRDRASHLDRQYSIWGNTVMGRDLLTRFKVGTVGEAGFVPDKMNTVRIAADLPENERPNIDVMKTSHPAFTTFLNSQKKPDGTFPDICDIAVPTKAG</sequence>
<evidence type="ECO:0000259" key="6">
    <source>
        <dbReference type="PROSITE" id="PS50072"/>
    </source>
</evidence>
<dbReference type="PANTHER" id="PTHR45625">
    <property type="entry name" value="PEPTIDYL-PROLYL CIS-TRANS ISOMERASE-RELATED"/>
    <property type="match status" value="1"/>
</dbReference>
<dbReference type="InterPro" id="IPR044666">
    <property type="entry name" value="Cyclophilin_A-like"/>
</dbReference>
<dbReference type="OrthoDB" id="9807797at2"/>
<evidence type="ECO:0000256" key="5">
    <source>
        <dbReference type="SAM" id="SignalP"/>
    </source>
</evidence>
<keyword evidence="5" id="KW-0732">Signal</keyword>
<dbReference type="Gene3D" id="2.40.100.10">
    <property type="entry name" value="Cyclophilin-like"/>
    <property type="match status" value="1"/>
</dbReference>
<gene>
    <name evidence="7" type="ORF">DES40_0919</name>
</gene>
<dbReference type="InterPro" id="IPR002130">
    <property type="entry name" value="Cyclophilin-type_PPIase_dom"/>
</dbReference>
<keyword evidence="3" id="KW-0697">Rotamase</keyword>
<dbReference type="Proteomes" id="UP000282211">
    <property type="component" value="Unassembled WGS sequence"/>
</dbReference>
<dbReference type="PROSITE" id="PS51257">
    <property type="entry name" value="PROKAR_LIPOPROTEIN"/>
    <property type="match status" value="1"/>
</dbReference>
<reference evidence="7 8" key="1">
    <citation type="submission" date="2018-10" db="EMBL/GenBank/DDBJ databases">
        <title>Genomic Encyclopedia of Type Strains, Phase IV (KMG-IV): sequencing the most valuable type-strain genomes for metagenomic binning, comparative biology and taxonomic classification.</title>
        <authorList>
            <person name="Goeker M."/>
        </authorList>
    </citation>
    <scope>NUCLEOTIDE SEQUENCE [LARGE SCALE GENOMIC DNA]</scope>
    <source>
        <strain evidence="7 8">DSM 22008</strain>
    </source>
</reference>
<dbReference type="RefSeq" id="WP_121099356.1">
    <property type="nucleotide sequence ID" value="NZ_RBII01000001.1"/>
</dbReference>
<accession>A0A420WL05</accession>
<evidence type="ECO:0000313" key="8">
    <source>
        <dbReference type="Proteomes" id="UP000282211"/>
    </source>
</evidence>
<dbReference type="GO" id="GO:0003755">
    <property type="term" value="F:peptidyl-prolyl cis-trans isomerase activity"/>
    <property type="evidence" value="ECO:0007669"/>
    <property type="project" value="UniProtKB-KW"/>
</dbReference>
<dbReference type="Pfam" id="PF00160">
    <property type="entry name" value="Pro_isomerase"/>
    <property type="match status" value="1"/>
</dbReference>
<dbReference type="InterPro" id="IPR029000">
    <property type="entry name" value="Cyclophilin-like_dom_sf"/>
</dbReference>
<dbReference type="PROSITE" id="PS50072">
    <property type="entry name" value="CSA_PPIASE_2"/>
    <property type="match status" value="1"/>
</dbReference>
<dbReference type="EC" id="5.2.1.8" evidence="2"/>
<feature type="signal peptide" evidence="5">
    <location>
        <begin position="1"/>
        <end position="22"/>
    </location>
</feature>
<dbReference type="InParanoid" id="A0A420WL05"/>
<evidence type="ECO:0000256" key="3">
    <source>
        <dbReference type="ARBA" id="ARBA00023110"/>
    </source>
</evidence>
<comment type="caution">
    <text evidence="7">The sequence shown here is derived from an EMBL/GenBank/DDBJ whole genome shotgun (WGS) entry which is preliminary data.</text>
</comment>
<dbReference type="PANTHER" id="PTHR45625:SF4">
    <property type="entry name" value="PEPTIDYLPROLYL ISOMERASE DOMAIN AND WD REPEAT-CONTAINING PROTEIN 1"/>
    <property type="match status" value="1"/>
</dbReference>
<keyword evidence="8" id="KW-1185">Reference proteome</keyword>
<organism evidence="7 8">
    <name type="scientific">Litorimonas taeanensis</name>
    <dbReference type="NCBI Taxonomy" id="568099"/>
    <lineage>
        <taxon>Bacteria</taxon>
        <taxon>Pseudomonadati</taxon>
        <taxon>Pseudomonadota</taxon>
        <taxon>Alphaproteobacteria</taxon>
        <taxon>Maricaulales</taxon>
        <taxon>Robiginitomaculaceae</taxon>
    </lineage>
</organism>
<evidence type="ECO:0000256" key="1">
    <source>
        <dbReference type="ARBA" id="ARBA00007365"/>
    </source>
</evidence>
<dbReference type="AlphaFoldDB" id="A0A420WL05"/>
<feature type="chain" id="PRO_5019407992" description="peptidylprolyl isomerase" evidence="5">
    <location>
        <begin position="23"/>
        <end position="299"/>
    </location>
</feature>
<evidence type="ECO:0000256" key="4">
    <source>
        <dbReference type="ARBA" id="ARBA00023235"/>
    </source>
</evidence>